<dbReference type="AlphaFoldDB" id="A0A087AWV9"/>
<reference evidence="2 3" key="1">
    <citation type="submission" date="2014-03" db="EMBL/GenBank/DDBJ databases">
        <title>Genomics of Bifidobacteria.</title>
        <authorList>
            <person name="Ventura M."/>
            <person name="Milani C."/>
            <person name="Lugli G.A."/>
        </authorList>
    </citation>
    <scope>NUCLEOTIDE SEQUENCE [LARGE SCALE GENOMIC DNA]</scope>
    <source>
        <strain evidence="2 3">LMG 10738</strain>
    </source>
</reference>
<evidence type="ECO:0000313" key="3">
    <source>
        <dbReference type="Proteomes" id="UP000029067"/>
    </source>
</evidence>
<dbReference type="Proteomes" id="UP000029067">
    <property type="component" value="Unassembled WGS sequence"/>
</dbReference>
<evidence type="ECO:0008006" key="4">
    <source>
        <dbReference type="Google" id="ProtNLM"/>
    </source>
</evidence>
<evidence type="ECO:0000313" key="2">
    <source>
        <dbReference type="EMBL" id="KFI63259.1"/>
    </source>
</evidence>
<evidence type="ECO:0000256" key="1">
    <source>
        <dbReference type="SAM" id="Phobius"/>
    </source>
</evidence>
<keyword evidence="3" id="KW-1185">Reference proteome</keyword>
<dbReference type="EMBL" id="JGYV01000009">
    <property type="protein sequence ID" value="KFI63259.1"/>
    <property type="molecule type" value="Genomic_DNA"/>
</dbReference>
<sequence length="112" mass="12632">MKFAPILDPHVRRPSPKPMQVDLRKAFLLGILLWSIALVGSLCLWLLGHIQWFERASIICGFGIVLGLAMLVWEHFDRWDYRRSASESPSGSTRLKVLPCPGLLHTFTPHGG</sequence>
<keyword evidence="1" id="KW-0472">Membrane</keyword>
<protein>
    <recommendedName>
        <fullName evidence="4">DUF2530 domain-containing protein</fullName>
    </recommendedName>
</protein>
<feature type="transmembrane region" description="Helical" evidence="1">
    <location>
        <begin position="26"/>
        <end position="47"/>
    </location>
</feature>
<feature type="transmembrane region" description="Helical" evidence="1">
    <location>
        <begin position="53"/>
        <end position="73"/>
    </location>
</feature>
<keyword evidence="1" id="KW-1133">Transmembrane helix</keyword>
<comment type="caution">
    <text evidence="2">The sequence shown here is derived from an EMBL/GenBank/DDBJ whole genome shotgun (WGS) entry which is preliminary data.</text>
</comment>
<dbReference type="eggNOG" id="ENOG50339TH">
    <property type="taxonomic scope" value="Bacteria"/>
</dbReference>
<proteinExistence type="predicted"/>
<name>A0A087AWV9_9BIFI</name>
<accession>A0A087AWV9</accession>
<gene>
    <name evidence="2" type="ORF">BCUN_1189</name>
</gene>
<keyword evidence="1" id="KW-0812">Transmembrane</keyword>
<organism evidence="2 3">
    <name type="scientific">Bifidobacterium cuniculi</name>
    <dbReference type="NCBI Taxonomy" id="1688"/>
    <lineage>
        <taxon>Bacteria</taxon>
        <taxon>Bacillati</taxon>
        <taxon>Actinomycetota</taxon>
        <taxon>Actinomycetes</taxon>
        <taxon>Bifidobacteriales</taxon>
        <taxon>Bifidobacteriaceae</taxon>
        <taxon>Bifidobacterium</taxon>
    </lineage>
</organism>